<dbReference type="Proteomes" id="UP001163046">
    <property type="component" value="Unassembled WGS sequence"/>
</dbReference>
<evidence type="ECO:0000313" key="3">
    <source>
        <dbReference type="Proteomes" id="UP001163046"/>
    </source>
</evidence>
<proteinExistence type="predicted"/>
<feature type="compositionally biased region" description="Polar residues" evidence="1">
    <location>
        <begin position="134"/>
        <end position="143"/>
    </location>
</feature>
<organism evidence="2 3">
    <name type="scientific">Desmophyllum pertusum</name>
    <dbReference type="NCBI Taxonomy" id="174260"/>
    <lineage>
        <taxon>Eukaryota</taxon>
        <taxon>Metazoa</taxon>
        <taxon>Cnidaria</taxon>
        <taxon>Anthozoa</taxon>
        <taxon>Hexacorallia</taxon>
        <taxon>Scleractinia</taxon>
        <taxon>Caryophylliina</taxon>
        <taxon>Caryophylliidae</taxon>
        <taxon>Desmophyllum</taxon>
    </lineage>
</organism>
<dbReference type="AlphaFoldDB" id="A0A9X0D1R6"/>
<accession>A0A9X0D1R6</accession>
<dbReference type="EMBL" id="MU826087">
    <property type="protein sequence ID" value="KAJ7381689.1"/>
    <property type="molecule type" value="Genomic_DNA"/>
</dbReference>
<keyword evidence="3" id="KW-1185">Reference proteome</keyword>
<evidence type="ECO:0000256" key="1">
    <source>
        <dbReference type="SAM" id="MobiDB-lite"/>
    </source>
</evidence>
<reference evidence="2" key="1">
    <citation type="submission" date="2023-01" db="EMBL/GenBank/DDBJ databases">
        <title>Genome assembly of the deep-sea coral Lophelia pertusa.</title>
        <authorList>
            <person name="Herrera S."/>
            <person name="Cordes E."/>
        </authorList>
    </citation>
    <scope>NUCLEOTIDE SEQUENCE</scope>
    <source>
        <strain evidence="2">USNM1676648</strain>
        <tissue evidence="2">Polyp</tissue>
    </source>
</reference>
<feature type="region of interest" description="Disordered" evidence="1">
    <location>
        <begin position="106"/>
        <end position="151"/>
    </location>
</feature>
<feature type="compositionally biased region" description="Basic residues" evidence="1">
    <location>
        <begin position="117"/>
        <end position="133"/>
    </location>
</feature>
<protein>
    <submittedName>
        <fullName evidence="2">Uncharacterized protein</fullName>
    </submittedName>
</protein>
<gene>
    <name evidence="2" type="ORF">OS493_039593</name>
</gene>
<evidence type="ECO:0000313" key="2">
    <source>
        <dbReference type="EMBL" id="KAJ7381689.1"/>
    </source>
</evidence>
<sequence length="151" mass="16641">MQEGSKLHLMFTAQTANDNEVSLSQEDRRFLDIMKRTAHKNPQEFLGEALPSLTPAAEVAALDTQDPEVRTHVIARVTEANAVLGLDSEEVQSFLQLHVSTASLSQFNSQGEGVQGSRRKPRTQKPVKFKARTVSKSSLISRDSASRIGHD</sequence>
<name>A0A9X0D1R6_9CNID</name>
<comment type="caution">
    <text evidence="2">The sequence shown here is derived from an EMBL/GenBank/DDBJ whole genome shotgun (WGS) entry which is preliminary data.</text>
</comment>